<proteinExistence type="predicted"/>
<dbReference type="AlphaFoldDB" id="A0ABD2A8G9"/>
<organism evidence="2 3">
    <name type="scientific">Vespula squamosa</name>
    <name type="common">Southern yellow jacket</name>
    <name type="synonym">Wasp</name>
    <dbReference type="NCBI Taxonomy" id="30214"/>
    <lineage>
        <taxon>Eukaryota</taxon>
        <taxon>Metazoa</taxon>
        <taxon>Ecdysozoa</taxon>
        <taxon>Arthropoda</taxon>
        <taxon>Hexapoda</taxon>
        <taxon>Insecta</taxon>
        <taxon>Pterygota</taxon>
        <taxon>Neoptera</taxon>
        <taxon>Endopterygota</taxon>
        <taxon>Hymenoptera</taxon>
        <taxon>Apocrita</taxon>
        <taxon>Aculeata</taxon>
        <taxon>Vespoidea</taxon>
        <taxon>Vespidae</taxon>
        <taxon>Vespinae</taxon>
        <taxon>Vespula</taxon>
    </lineage>
</organism>
<protein>
    <submittedName>
        <fullName evidence="2">Uncharacterized protein</fullName>
    </submittedName>
</protein>
<comment type="caution">
    <text evidence="2">The sequence shown here is derived from an EMBL/GenBank/DDBJ whole genome shotgun (WGS) entry which is preliminary data.</text>
</comment>
<dbReference type="EMBL" id="JAUDFV010000153">
    <property type="protein sequence ID" value="KAL2716928.1"/>
    <property type="molecule type" value="Genomic_DNA"/>
</dbReference>
<name>A0ABD2A8G9_VESSQ</name>
<sequence length="140" mass="16391">MSKMKGKGRRERRQASLRTIDVSGKDQRNRRSKWYAKASCRGGLIRIADWRMRGGPSIRNARMRRMIHPRVLHVTEKNTKENEEPESVSPGCSQDVLKIQENPKTHINVSFRKDLFTDENCLDFIIQESKESFEEKDNTE</sequence>
<gene>
    <name evidence="2" type="ORF">V1478_012628</name>
</gene>
<accession>A0ABD2A8G9</accession>
<keyword evidence="3" id="KW-1185">Reference proteome</keyword>
<evidence type="ECO:0000313" key="3">
    <source>
        <dbReference type="Proteomes" id="UP001607302"/>
    </source>
</evidence>
<dbReference type="Proteomes" id="UP001607302">
    <property type="component" value="Unassembled WGS sequence"/>
</dbReference>
<evidence type="ECO:0000256" key="1">
    <source>
        <dbReference type="SAM" id="MobiDB-lite"/>
    </source>
</evidence>
<feature type="region of interest" description="Disordered" evidence="1">
    <location>
        <begin position="1"/>
        <end position="28"/>
    </location>
</feature>
<evidence type="ECO:0000313" key="2">
    <source>
        <dbReference type="EMBL" id="KAL2716928.1"/>
    </source>
</evidence>
<reference evidence="2 3" key="1">
    <citation type="journal article" date="2024" name="Ann. Entomol. Soc. Am.">
        <title>Genomic analyses of the southern and eastern yellowjacket wasps (Hymenoptera: Vespidae) reveal evolutionary signatures of social life.</title>
        <authorList>
            <person name="Catto M.A."/>
            <person name="Caine P.B."/>
            <person name="Orr S.E."/>
            <person name="Hunt B.G."/>
            <person name="Goodisman M.A.D."/>
        </authorList>
    </citation>
    <scope>NUCLEOTIDE SEQUENCE [LARGE SCALE GENOMIC DNA]</scope>
    <source>
        <strain evidence="2">233</strain>
        <tissue evidence="2">Head and thorax</tissue>
    </source>
</reference>
<feature type="compositionally biased region" description="Basic residues" evidence="1">
    <location>
        <begin position="1"/>
        <end position="12"/>
    </location>
</feature>